<dbReference type="KEGG" id="ptan:CRYO30217_00308"/>
<accession>A0A916NPP6</accession>
<name>A0A916NPP6_9FLAO</name>
<dbReference type="Proteomes" id="UP000683507">
    <property type="component" value="Chromosome"/>
</dbReference>
<evidence type="ECO:0000313" key="1">
    <source>
        <dbReference type="EMBL" id="CAG5077168.1"/>
    </source>
</evidence>
<gene>
    <name evidence="1" type="ORF">CRYO30217_00308</name>
</gene>
<organism evidence="1 2">
    <name type="scientific">Parvicella tangerina</name>
    <dbReference type="NCBI Taxonomy" id="2829795"/>
    <lineage>
        <taxon>Bacteria</taxon>
        <taxon>Pseudomonadati</taxon>
        <taxon>Bacteroidota</taxon>
        <taxon>Flavobacteriia</taxon>
        <taxon>Flavobacteriales</taxon>
        <taxon>Parvicellaceae</taxon>
        <taxon>Parvicella</taxon>
    </lineage>
</organism>
<keyword evidence="2" id="KW-1185">Reference proteome</keyword>
<proteinExistence type="predicted"/>
<reference evidence="1" key="1">
    <citation type="submission" date="2021-04" db="EMBL/GenBank/DDBJ databases">
        <authorList>
            <person name="Rodrigo-Torres L."/>
            <person name="Arahal R. D."/>
            <person name="Lucena T."/>
        </authorList>
    </citation>
    <scope>NUCLEOTIDE SEQUENCE</scope>
    <source>
        <strain evidence="1">AS29M-1</strain>
    </source>
</reference>
<dbReference type="EMBL" id="OU015584">
    <property type="protein sequence ID" value="CAG5077168.1"/>
    <property type="molecule type" value="Genomic_DNA"/>
</dbReference>
<dbReference type="RefSeq" id="WP_258540551.1">
    <property type="nucleotide sequence ID" value="NZ_OU015584.1"/>
</dbReference>
<sequence>MKILRSYIALVAWLISSQLFGQDGIYYLRVGNEFSIKFTDQTLERCTDQIFFVKENDTTFTFNERLDYTEIAQTIKLKLKVNFDSVAVFAGYENRYGVSISETEGALIYNGKENEASHFSGWKKAKVLDANRKYSLSFFGFGKGFVNDAPPEMEKDEVRKWCEELDWCPEGHVAVYCSRMIVKVTIFYEGNAQSYYLNFDRRVGEC</sequence>
<protein>
    <submittedName>
        <fullName evidence="1">Uncharacterized protein</fullName>
    </submittedName>
</protein>
<dbReference type="AlphaFoldDB" id="A0A916NPP6"/>
<evidence type="ECO:0000313" key="2">
    <source>
        <dbReference type="Proteomes" id="UP000683507"/>
    </source>
</evidence>